<dbReference type="PANTHER" id="PTHR21347">
    <property type="entry name" value="CLEFT LIP AND PALATE ASSOCIATED TRANSMEMBRANE PROTEIN-RELATED"/>
    <property type="match status" value="1"/>
</dbReference>
<feature type="region of interest" description="Disordered" evidence="6">
    <location>
        <begin position="625"/>
        <end position="666"/>
    </location>
</feature>
<accession>A0A9N9CV64</accession>
<evidence type="ECO:0000313" key="9">
    <source>
        <dbReference type="Proteomes" id="UP000789508"/>
    </source>
</evidence>
<dbReference type="Proteomes" id="UP000789508">
    <property type="component" value="Unassembled WGS sequence"/>
</dbReference>
<dbReference type="AlphaFoldDB" id="A0A9N9CV64"/>
<dbReference type="Pfam" id="PF05602">
    <property type="entry name" value="CLPTM1"/>
    <property type="match status" value="1"/>
</dbReference>
<evidence type="ECO:0000256" key="3">
    <source>
        <dbReference type="ARBA" id="ARBA00022692"/>
    </source>
</evidence>
<gene>
    <name evidence="8" type="ORF">ALEPTO_LOCUS8724</name>
</gene>
<feature type="compositionally biased region" description="Polar residues" evidence="6">
    <location>
        <begin position="34"/>
        <end position="44"/>
    </location>
</feature>
<comment type="similarity">
    <text evidence="2">Belongs to the CLPTM1 family.</text>
</comment>
<feature type="transmembrane region" description="Helical" evidence="7">
    <location>
        <begin position="383"/>
        <end position="404"/>
    </location>
</feature>
<dbReference type="GO" id="GO:0016020">
    <property type="term" value="C:membrane"/>
    <property type="evidence" value="ECO:0007669"/>
    <property type="project" value="UniProtKB-SubCell"/>
</dbReference>
<feature type="transmembrane region" description="Helical" evidence="7">
    <location>
        <begin position="416"/>
        <end position="436"/>
    </location>
</feature>
<evidence type="ECO:0000256" key="7">
    <source>
        <dbReference type="SAM" id="Phobius"/>
    </source>
</evidence>
<keyword evidence="5 7" id="KW-0472">Membrane</keyword>
<feature type="transmembrane region" description="Helical" evidence="7">
    <location>
        <begin position="503"/>
        <end position="525"/>
    </location>
</feature>
<comment type="caution">
    <text evidence="8">The sequence shown here is derived from an EMBL/GenBank/DDBJ whole genome shotgun (WGS) entry which is preliminary data.</text>
</comment>
<name>A0A9N9CV64_9GLOM</name>
<dbReference type="GO" id="GO:0012505">
    <property type="term" value="C:endomembrane system"/>
    <property type="evidence" value="ECO:0007669"/>
    <property type="project" value="TreeGrafter"/>
</dbReference>
<feature type="transmembrane region" description="Helical" evidence="7">
    <location>
        <begin position="531"/>
        <end position="552"/>
    </location>
</feature>
<protein>
    <submittedName>
        <fullName evidence="8">13598_t:CDS:1</fullName>
    </submittedName>
</protein>
<evidence type="ECO:0000256" key="1">
    <source>
        <dbReference type="ARBA" id="ARBA00004141"/>
    </source>
</evidence>
<keyword evidence="9" id="KW-1185">Reference proteome</keyword>
<evidence type="ECO:0000256" key="4">
    <source>
        <dbReference type="ARBA" id="ARBA00022989"/>
    </source>
</evidence>
<feature type="compositionally biased region" description="Low complexity" evidence="6">
    <location>
        <begin position="7"/>
        <end position="19"/>
    </location>
</feature>
<feature type="compositionally biased region" description="Basic and acidic residues" evidence="6">
    <location>
        <begin position="20"/>
        <end position="29"/>
    </location>
</feature>
<evidence type="ECO:0000256" key="5">
    <source>
        <dbReference type="ARBA" id="ARBA00023136"/>
    </source>
</evidence>
<comment type="subcellular location">
    <subcellularLocation>
        <location evidence="1">Membrane</location>
        <topology evidence="1">Multi-pass membrane protein</topology>
    </subcellularLocation>
</comment>
<dbReference type="OrthoDB" id="378564at2759"/>
<feature type="compositionally biased region" description="Basic and acidic residues" evidence="6">
    <location>
        <begin position="657"/>
        <end position="666"/>
    </location>
</feature>
<evidence type="ECO:0000313" key="8">
    <source>
        <dbReference type="EMBL" id="CAG8615179.1"/>
    </source>
</evidence>
<keyword evidence="3 7" id="KW-0812">Transmembrane</keyword>
<feature type="non-terminal residue" evidence="8">
    <location>
        <position position="1"/>
    </location>
</feature>
<feature type="transmembrane region" description="Helical" evidence="7">
    <location>
        <begin position="442"/>
        <end position="459"/>
    </location>
</feature>
<dbReference type="EMBL" id="CAJVPS010005464">
    <property type="protein sequence ID" value="CAG8615179.1"/>
    <property type="molecule type" value="Genomic_DNA"/>
</dbReference>
<dbReference type="PANTHER" id="PTHR21347:SF0">
    <property type="entry name" value="LIPID SCRAMBLASE CLPTM1L"/>
    <property type="match status" value="1"/>
</dbReference>
<proteinExistence type="inferred from homology"/>
<evidence type="ECO:0000256" key="6">
    <source>
        <dbReference type="SAM" id="MobiDB-lite"/>
    </source>
</evidence>
<feature type="region of interest" description="Disordered" evidence="6">
    <location>
        <begin position="1"/>
        <end position="44"/>
    </location>
</feature>
<keyword evidence="4 7" id="KW-1133">Transmembrane helix</keyword>
<sequence>KTPKPVKNTNIPSSSNSIPKSDHNKDEQAGRGQPSRNGSAVTQAQRQQELEFNFKNIIQIVFQTFVFVYLISWFFKGSSDSRKANNSVLNHSQQPGVPTTFDKVIPYWHLDSNMDLKVYISEKENFVQFDDPDALVWHAPSIRFGDWNDEREKSMEIQTSPSVQKNGTLYAHIYLTLERASPNPQDPAYDQNMLVYKRKCMSIIKHLGASWLWCLVLTRYFPKRKEIKTKKLIGGGDEENNYQETENSELLEEDNGGSKDRPTVSHWCQNLTLNIVFDNAMLPYSQFPPVITSEITLESSGKRDPSGKHGYYLPIMYVNDFWILRDHMTPINETVKTLPLNLKFYPLSFVKFQLYAQMQESFQTQAAMLGGNAHSEFDEFKRMLLETNPILLGVTFVVSLLHNITDWKNRKEMTGISIRTIFMNIFFQLVIFLYLFDNNEETSWMILIGQGIGLAIEIWKIKKAMTVEIKPSQNTIFPYSIRFVDRHKLSELEKKTKEYDQLAFRYLSWVAFPLLMGYAIYSLIYNTHKSWYSFIIATLVGFVYAFGFIMMTPQLFINYKLKSVAHMPWKTLMYKTLGTFIDDLFAFCIKMPMLHRLACLRDDVVFFVYLYQRWVYPEDEKRANEYGQVGGGSETEQPNKVVDDNDADNTEQSSATETKKESKKDQ</sequence>
<organism evidence="8 9">
    <name type="scientific">Ambispora leptoticha</name>
    <dbReference type="NCBI Taxonomy" id="144679"/>
    <lineage>
        <taxon>Eukaryota</taxon>
        <taxon>Fungi</taxon>
        <taxon>Fungi incertae sedis</taxon>
        <taxon>Mucoromycota</taxon>
        <taxon>Glomeromycotina</taxon>
        <taxon>Glomeromycetes</taxon>
        <taxon>Archaeosporales</taxon>
        <taxon>Ambisporaceae</taxon>
        <taxon>Ambispora</taxon>
    </lineage>
</organism>
<evidence type="ECO:0000256" key="2">
    <source>
        <dbReference type="ARBA" id="ARBA00009310"/>
    </source>
</evidence>
<feature type="region of interest" description="Disordered" evidence="6">
    <location>
        <begin position="234"/>
        <end position="259"/>
    </location>
</feature>
<feature type="transmembrane region" description="Helical" evidence="7">
    <location>
        <begin position="57"/>
        <end position="75"/>
    </location>
</feature>
<feature type="compositionally biased region" description="Acidic residues" evidence="6">
    <location>
        <begin position="236"/>
        <end position="255"/>
    </location>
</feature>
<dbReference type="InterPro" id="IPR008429">
    <property type="entry name" value="CLPTM1"/>
</dbReference>
<reference evidence="8" key="1">
    <citation type="submission" date="2021-06" db="EMBL/GenBank/DDBJ databases">
        <authorList>
            <person name="Kallberg Y."/>
            <person name="Tangrot J."/>
            <person name="Rosling A."/>
        </authorList>
    </citation>
    <scope>NUCLEOTIDE SEQUENCE</scope>
    <source>
        <strain evidence="8">FL130A</strain>
    </source>
</reference>